<dbReference type="InterPro" id="IPR008339">
    <property type="entry name" value="Dishevelled_fam"/>
</dbReference>
<dbReference type="InterPro" id="IPR015506">
    <property type="entry name" value="Dsh/Dvl-rel"/>
</dbReference>
<dbReference type="InterPro" id="IPR038207">
    <property type="entry name" value="DIX_dom_sf"/>
</dbReference>
<dbReference type="SUPFAM" id="SSF54236">
    <property type="entry name" value="Ubiquitin-like"/>
    <property type="match status" value="1"/>
</dbReference>
<feature type="region of interest" description="Disordered" evidence="7">
    <location>
        <begin position="215"/>
        <end position="239"/>
    </location>
</feature>
<feature type="region of interest" description="Disordered" evidence="7">
    <location>
        <begin position="97"/>
        <end position="137"/>
    </location>
</feature>
<evidence type="ECO:0000256" key="1">
    <source>
        <dbReference type="ARBA" id="ARBA00004496"/>
    </source>
</evidence>
<gene>
    <name evidence="11" type="ORF">MS3_00051</name>
</gene>
<dbReference type="PROSITE" id="PS50106">
    <property type="entry name" value="PDZ"/>
    <property type="match status" value="1"/>
</dbReference>
<feature type="region of interest" description="Disordered" evidence="7">
    <location>
        <begin position="1073"/>
        <end position="1101"/>
    </location>
</feature>
<dbReference type="InterPro" id="IPR000591">
    <property type="entry name" value="DEP_dom"/>
</dbReference>
<organism evidence="11">
    <name type="scientific">Schistosoma haematobium</name>
    <name type="common">Blood fluke</name>
    <dbReference type="NCBI Taxonomy" id="6185"/>
    <lineage>
        <taxon>Eukaryota</taxon>
        <taxon>Metazoa</taxon>
        <taxon>Spiralia</taxon>
        <taxon>Lophotrochozoa</taxon>
        <taxon>Platyhelminthes</taxon>
        <taxon>Trematoda</taxon>
        <taxon>Digenea</taxon>
        <taxon>Strigeidida</taxon>
        <taxon>Schistosomatoidea</taxon>
        <taxon>Schistosomatidae</taxon>
        <taxon>Schistosoma</taxon>
    </lineage>
</organism>
<dbReference type="Gene3D" id="1.10.10.10">
    <property type="entry name" value="Winged helix-like DNA-binding domain superfamily/Winged helix DNA-binding domain"/>
    <property type="match status" value="1"/>
</dbReference>
<dbReference type="GO" id="GO:0060070">
    <property type="term" value="P:canonical Wnt signaling pathway"/>
    <property type="evidence" value="ECO:0007669"/>
    <property type="project" value="TreeGrafter"/>
</dbReference>
<dbReference type="InterPro" id="IPR001158">
    <property type="entry name" value="DIX"/>
</dbReference>
<dbReference type="GO" id="GO:0005829">
    <property type="term" value="C:cytosol"/>
    <property type="evidence" value="ECO:0007669"/>
    <property type="project" value="TreeGrafter"/>
</dbReference>
<evidence type="ECO:0000256" key="2">
    <source>
        <dbReference type="ARBA" id="ARBA00008735"/>
    </source>
</evidence>
<dbReference type="PROSITE" id="PS50186">
    <property type="entry name" value="DEP"/>
    <property type="match status" value="1"/>
</dbReference>
<dbReference type="PROSITE" id="PS50841">
    <property type="entry name" value="DIX"/>
    <property type="match status" value="1"/>
</dbReference>
<dbReference type="InterPro" id="IPR036388">
    <property type="entry name" value="WH-like_DNA-bd_sf"/>
</dbReference>
<keyword evidence="4" id="KW-0963">Cytoplasm</keyword>
<feature type="domain" description="DIX" evidence="10">
    <location>
        <begin position="1"/>
        <end position="82"/>
    </location>
</feature>
<keyword evidence="3" id="KW-0217">Developmental protein</keyword>
<name>A0A094ZDV0_SCHHA</name>
<evidence type="ECO:0000256" key="4">
    <source>
        <dbReference type="ARBA" id="ARBA00022490"/>
    </source>
</evidence>
<dbReference type="Pfam" id="PF02377">
    <property type="entry name" value="Dishevelled"/>
    <property type="match status" value="1"/>
</dbReference>
<feature type="region of interest" description="Disordered" evidence="7">
    <location>
        <begin position="796"/>
        <end position="887"/>
    </location>
</feature>
<feature type="domain" description="PDZ" evidence="8">
    <location>
        <begin position="271"/>
        <end position="343"/>
    </location>
</feature>
<dbReference type="InterPro" id="IPR003351">
    <property type="entry name" value="Dishevelled_protein_dom"/>
</dbReference>
<comment type="subcellular location">
    <subcellularLocation>
        <location evidence="1">Cytoplasm</location>
    </subcellularLocation>
</comment>
<feature type="compositionally biased region" description="Low complexity" evidence="7">
    <location>
        <begin position="810"/>
        <end position="827"/>
    </location>
</feature>
<accession>A0A094ZDV0</accession>
<dbReference type="SMART" id="SM00021">
    <property type="entry name" value="DAX"/>
    <property type="match status" value="1"/>
</dbReference>
<dbReference type="SMART" id="SM00228">
    <property type="entry name" value="PDZ"/>
    <property type="match status" value="1"/>
</dbReference>
<dbReference type="FunFam" id="2.30.42.10:FF:000014">
    <property type="entry name" value="Segment polarity protein dishevelled homolog DVL-3"/>
    <property type="match status" value="1"/>
</dbReference>
<evidence type="ECO:0000259" key="10">
    <source>
        <dbReference type="PROSITE" id="PS50841"/>
    </source>
</evidence>
<feature type="compositionally biased region" description="Polar residues" evidence="7">
    <location>
        <begin position="97"/>
        <end position="136"/>
    </location>
</feature>
<dbReference type="Gene3D" id="2.40.240.130">
    <property type="match status" value="1"/>
</dbReference>
<dbReference type="Gene3D" id="2.30.42.10">
    <property type="match status" value="1"/>
</dbReference>
<feature type="compositionally biased region" description="Low complexity" evidence="7">
    <location>
        <begin position="1076"/>
        <end position="1101"/>
    </location>
</feature>
<evidence type="ECO:0000256" key="3">
    <source>
        <dbReference type="ARBA" id="ARBA00022473"/>
    </source>
</evidence>
<dbReference type="Pfam" id="PF00595">
    <property type="entry name" value="PDZ"/>
    <property type="match status" value="1"/>
</dbReference>
<dbReference type="FunFam" id="2.40.240.130:FF:000001">
    <property type="entry name" value="Segment polarity protein dishevelled homolog DVL-1"/>
    <property type="match status" value="1"/>
</dbReference>
<evidence type="ECO:0000313" key="11">
    <source>
        <dbReference type="EMBL" id="KGB31922.1"/>
    </source>
</evidence>
<dbReference type="GO" id="GO:0035556">
    <property type="term" value="P:intracellular signal transduction"/>
    <property type="evidence" value="ECO:0007669"/>
    <property type="project" value="InterPro"/>
</dbReference>
<feature type="compositionally biased region" description="Polar residues" evidence="7">
    <location>
        <begin position="496"/>
        <end position="506"/>
    </location>
</feature>
<evidence type="ECO:0000256" key="5">
    <source>
        <dbReference type="ARBA" id="ARBA00022687"/>
    </source>
</evidence>
<dbReference type="InterPro" id="IPR036390">
    <property type="entry name" value="WH_DNA-bd_sf"/>
</dbReference>
<feature type="domain" description="DEP" evidence="9">
    <location>
        <begin position="545"/>
        <end position="619"/>
    </location>
</feature>
<dbReference type="AlphaFoldDB" id="A0A094ZDV0"/>
<dbReference type="Pfam" id="PF00610">
    <property type="entry name" value="DEP"/>
    <property type="match status" value="1"/>
</dbReference>
<comment type="similarity">
    <text evidence="2">Belongs to the DSH family.</text>
</comment>
<dbReference type="CDD" id="cd04438">
    <property type="entry name" value="DEP_dishevelled"/>
    <property type="match status" value="1"/>
</dbReference>
<protein>
    <submittedName>
        <fullName evidence="11">Segment polarity protein dishevelled DVL-3</fullName>
    </submittedName>
</protein>
<feature type="compositionally biased region" description="Polar residues" evidence="7">
    <location>
        <begin position="513"/>
        <end position="527"/>
    </location>
</feature>
<dbReference type="PANTHER" id="PTHR10878">
    <property type="entry name" value="SEGMENT POLARITY PROTEIN DISHEVELLED"/>
    <property type="match status" value="1"/>
</dbReference>
<dbReference type="FunFam" id="1.10.10.10:FF:000040">
    <property type="entry name" value="segment polarity protein dishevelled homolog DVL-3"/>
    <property type="match status" value="1"/>
</dbReference>
<dbReference type="SUPFAM" id="SSF46785">
    <property type="entry name" value="Winged helix' DNA-binding domain"/>
    <property type="match status" value="1"/>
</dbReference>
<evidence type="ECO:0000259" key="9">
    <source>
        <dbReference type="PROSITE" id="PS50186"/>
    </source>
</evidence>
<dbReference type="SMART" id="SM00049">
    <property type="entry name" value="DEP"/>
    <property type="match status" value="1"/>
</dbReference>
<dbReference type="PRINTS" id="PR01760">
    <property type="entry name" value="DISHEVELLED"/>
</dbReference>
<feature type="compositionally biased region" description="Polar residues" evidence="7">
    <location>
        <begin position="840"/>
        <end position="865"/>
    </location>
</feature>
<sequence>MDDTKIIYHIDDEETPYLVKIAVCPSAVTLGDFKNALNRPNYKFFFKSVDADFGVVKEEIADDDARLPCFNGKVISWVFTVIYFHVCQLVSADSSTKSDNHSNGAGENHLSSQNKNSTNFNKTPDNIHSASKNEIPSEQEHAIGTTGHGLEECDTCVETDSVYSGDRVPPLKNFHNYKHGSRLAKLGQRIQNYETSSSMMSSDLESTSFFDSEDESSRFSTATGTTMSSAKYPRHRRQRRHRRILPIRRTSEDATSFSSVTDSTMSLNIITVTLNMDSVNFLGISIVGQSNKAGDGGIYVGSIMRGGAVAQDGRIEPGDMILEVNRISFEDMSNDEAVRVLREEVQKPGPITLVVAKCWDPSPKNYFTIPRQEPVRPIDPRAWVLHTNAMTGALGTPGFDGNTPFFGSGSPAAGMAMIPGHFMGMTPSSGLSVPSMPPGMPPLILPPSMAGINAIPSSNMTTKSLPEVADGDGLTGGYHRSRGPASSGVVGGPGSTKTNGSRSGGETTVDAKGTQSLLSGANGKSSTSLTVASDMASVVHDMLMSDSGLEIRDRTWLKITIPNAFIGSELVDWLFTHVDGFADRRDARRYASNLLHYGYICHTVNKSTFSEQCYYTFGDIATTLSHLNLDEVDSVSEIGANSSSHTGTHPMMPQMYPHVHHVLPDAPGGGSATGLSSVQNQNAPSNPNLGLMSSPIPGEGNSLAQTNSHYPYPPVLYPIPSTAPVSSSGPCNVDANGNDCSFVNPNSSALSGLRNRMSNNGQMGVDSAMYPVNTTTIAPHTRSVIPNQTHVTTMNATSNQKIQQQKVNNSSSSSSSRSSASSTSSSSTGYSGNRRPAGLSANTTTQTLNTNVPQSMITPLDTSASKGLPSLNKGIQRRTDPSSVQSLSVSSHPCFCMPFIRKTLNSSSHANNNNINNACKKLDTQQKQQQEEQQPCQTKNVVHDRHSDLHELDSAKNSLILLSDENVNNNNYKIVDNLSSVAITNSTISTTPTNDNRRNSYSVKSLNQQITNNVIDNDRTTTITTTSECYSNNKEIDHNDSDNNNQLFLLAKHDSIINNDFSTEHLSFMEDKIHESGTSSTSSASRQNGTGASAAGSGSGSAVTTHVLKKFNTNNNGNNNNSISNKSEFLDNVQRTQHGMDFNNAFRQTNCNLVKDSNNKPELNQSFNHTMTTGGSNVSTGGIHNNQR</sequence>
<dbReference type="InterPro" id="IPR029071">
    <property type="entry name" value="Ubiquitin-like_domsf"/>
</dbReference>
<proteinExistence type="inferred from homology"/>
<dbReference type="PANTHER" id="PTHR10878:SF25">
    <property type="entry name" value="SEGMENT POLARITY PROTEIN DISHEVELLED"/>
    <property type="match status" value="1"/>
</dbReference>
<dbReference type="Pfam" id="PF00778">
    <property type="entry name" value="DIX"/>
    <property type="match status" value="1"/>
</dbReference>
<evidence type="ECO:0000259" key="8">
    <source>
        <dbReference type="PROSITE" id="PS50106"/>
    </source>
</evidence>
<reference evidence="11" key="1">
    <citation type="journal article" date="2012" name="Nat. Genet.">
        <title>Whole-genome sequence of Schistosoma haematobium.</title>
        <authorList>
            <person name="Young N.D."/>
            <person name="Jex A.R."/>
            <person name="Li B."/>
            <person name="Liu S."/>
            <person name="Yang L."/>
            <person name="Xiong Z."/>
            <person name="Li Y."/>
            <person name="Cantacessi C."/>
            <person name="Hall R.S."/>
            <person name="Xu X."/>
            <person name="Chen F."/>
            <person name="Wu X."/>
            <person name="Zerlotini A."/>
            <person name="Oliveira G."/>
            <person name="Hofmann A."/>
            <person name="Zhang G."/>
            <person name="Fang X."/>
            <person name="Kang Y."/>
            <person name="Campbell B.E."/>
            <person name="Loukas A."/>
            <person name="Ranganathan S."/>
            <person name="Rollinson D."/>
            <person name="Rinaldi G."/>
            <person name="Brindley P.J."/>
            <person name="Yang H."/>
            <person name="Wang J."/>
            <person name="Wang J."/>
            <person name="Gasser R.B."/>
        </authorList>
    </citation>
    <scope>NUCLEOTIDE SEQUENCE [LARGE SCALE GENOMIC DNA]</scope>
</reference>
<feature type="region of interest" description="Disordered" evidence="7">
    <location>
        <begin position="466"/>
        <end position="527"/>
    </location>
</feature>
<dbReference type="InterPro" id="IPR036034">
    <property type="entry name" value="PDZ_sf"/>
</dbReference>
<dbReference type="EMBL" id="KL250487">
    <property type="protein sequence ID" value="KGB31922.1"/>
    <property type="molecule type" value="Genomic_DNA"/>
</dbReference>
<keyword evidence="5 6" id="KW-0879">Wnt signaling pathway</keyword>
<dbReference type="SUPFAM" id="SSF50156">
    <property type="entry name" value="PDZ domain-like"/>
    <property type="match status" value="1"/>
</dbReference>
<dbReference type="GO" id="GO:0005109">
    <property type="term" value="F:frizzled binding"/>
    <property type="evidence" value="ECO:0007669"/>
    <property type="project" value="TreeGrafter"/>
</dbReference>
<evidence type="ECO:0000256" key="6">
    <source>
        <dbReference type="PROSITE-ProRule" id="PRU00069"/>
    </source>
</evidence>
<evidence type="ECO:0000256" key="7">
    <source>
        <dbReference type="SAM" id="MobiDB-lite"/>
    </source>
</evidence>
<dbReference type="STRING" id="6185.A0A094ZDV0"/>
<dbReference type="CDD" id="cd06717">
    <property type="entry name" value="PDZ_Dishevelled-like"/>
    <property type="match status" value="1"/>
</dbReference>
<feature type="compositionally biased region" description="Polar residues" evidence="7">
    <location>
        <begin position="796"/>
        <end position="809"/>
    </location>
</feature>
<dbReference type="InterPro" id="IPR001478">
    <property type="entry name" value="PDZ"/>
</dbReference>